<dbReference type="Pfam" id="PF18539">
    <property type="entry name" value="DUF5625"/>
    <property type="match status" value="1"/>
</dbReference>
<organism evidence="2 3">
    <name type="scientific">Sulfurospirillum deleyianum (strain ATCC 51133 / DSM 6946 / 5175)</name>
    <dbReference type="NCBI Taxonomy" id="525898"/>
    <lineage>
        <taxon>Bacteria</taxon>
        <taxon>Pseudomonadati</taxon>
        <taxon>Campylobacterota</taxon>
        <taxon>Epsilonproteobacteria</taxon>
        <taxon>Campylobacterales</taxon>
        <taxon>Sulfurospirillaceae</taxon>
        <taxon>Sulfurospirillum</taxon>
    </lineage>
</organism>
<dbReference type="Proteomes" id="UP000002222">
    <property type="component" value="Chromosome"/>
</dbReference>
<reference evidence="3" key="1">
    <citation type="submission" date="2009-11" db="EMBL/GenBank/DDBJ databases">
        <title>The complete genome of Sulfurospirillum deleyianum DSM 6946.</title>
        <authorList>
            <consortium name="US DOE Joint Genome Institute (JGI-PGF)"/>
            <person name="Lucas S."/>
            <person name="Copeland A."/>
            <person name="Lapidus A."/>
            <person name="Glavina del Rio T."/>
            <person name="Dalin E."/>
            <person name="Tice H."/>
            <person name="Bruce D."/>
            <person name="Goodwin L."/>
            <person name="Pitluck S."/>
            <person name="Kyrpides N."/>
            <person name="Mavromatis K."/>
            <person name="Ivanova N."/>
            <person name="Ovchinnikova G."/>
            <person name="Munk A.C."/>
            <person name="Lu M."/>
            <person name="Brettin T."/>
            <person name="Detter J.C."/>
            <person name="Han C."/>
            <person name="Tapia R."/>
            <person name="Larimer F."/>
            <person name="Land M."/>
            <person name="Hauser L."/>
            <person name="Markowitz V."/>
            <person name="Cheng J.F."/>
            <person name="Hugenholtz P."/>
            <person name="Woyke T."/>
            <person name="Wu D."/>
            <person name="Aumann P."/>
            <person name="Schneider S."/>
            <person name="Lang E."/>
            <person name="Spring S."/>
            <person name="Klenk H.P."/>
            <person name="Eisen J.A."/>
        </authorList>
    </citation>
    <scope>NUCLEOTIDE SEQUENCE [LARGE SCALE GENOMIC DNA]</scope>
    <source>
        <strain evidence="3">ATCC 51133 / DSM 6946 / 5175</strain>
    </source>
</reference>
<reference evidence="2 3" key="2">
    <citation type="journal article" date="2010" name="Stand. Genomic Sci.">
        <title>Complete genome sequence of Sulfurospirillum deleyianum type strain (5175).</title>
        <authorList>
            <person name="Sikorski J."/>
            <person name="Lapidus A."/>
            <person name="Copeland A."/>
            <person name="Glavina Del Rio T."/>
            <person name="Nolan M."/>
            <person name="Lucas S."/>
            <person name="Chen F."/>
            <person name="Tice H."/>
            <person name="Cheng J.F."/>
            <person name="Saunders E."/>
            <person name="Bruce D."/>
            <person name="Goodwin L."/>
            <person name="Pitluck S."/>
            <person name="Ovchinnikova G."/>
            <person name="Pati A."/>
            <person name="Ivanova N."/>
            <person name="Mavromatis K."/>
            <person name="Chen A."/>
            <person name="Palaniappan K."/>
            <person name="Chain P."/>
            <person name="Land M."/>
            <person name="Hauser L."/>
            <person name="Chang Y.J."/>
            <person name="Jeffries C.D."/>
            <person name="Brettin T."/>
            <person name="Detter J.C."/>
            <person name="Han C."/>
            <person name="Rohde M."/>
            <person name="Lang E."/>
            <person name="Spring S."/>
            <person name="Goker M."/>
            <person name="Bristow J."/>
            <person name="Eisen J.A."/>
            <person name="Markowitz V."/>
            <person name="Hugenholtz P."/>
            <person name="Kyrpides N.C."/>
            <person name="Klenk H.P."/>
        </authorList>
    </citation>
    <scope>NUCLEOTIDE SEQUENCE [LARGE SCALE GENOMIC DNA]</scope>
    <source>
        <strain evidence="3">ATCC 51133 / DSM 6946 / 5175</strain>
    </source>
</reference>
<dbReference type="STRING" id="525898.Sdel_1248"/>
<protein>
    <recommendedName>
        <fullName evidence="1">DUF5625 domain-containing protein</fullName>
    </recommendedName>
</protein>
<reference evidence="4" key="3">
    <citation type="submission" date="2010-06" db="PDB data bank">
        <title>Crystal Structure of GEBA250068378 from Sulfurospirillum deleyianum.</title>
        <authorList>
            <person name="Kim Y."/>
            <person name="Marshall N."/>
            <person name="Cobb G."/>
            <person name="Eisen J."/>
            <person name="Kerfeld C."/>
            <person name="Joachimiak A."/>
        </authorList>
    </citation>
    <scope>X-RAY CRYSTALLOGRAPHY (2.00 ANGSTROMS) OF 20-190</scope>
</reference>
<dbReference type="SMR" id="D1B2F0"/>
<evidence type="ECO:0000313" key="2">
    <source>
        <dbReference type="EMBL" id="ACZ12270.1"/>
    </source>
</evidence>
<evidence type="ECO:0007829" key="4">
    <source>
        <dbReference type="PDB" id="3NKG"/>
    </source>
</evidence>
<dbReference type="Gene3D" id="2.60.120.790">
    <property type="match status" value="1"/>
</dbReference>
<proteinExistence type="evidence at protein level"/>
<dbReference type="EMBL" id="CP001816">
    <property type="protein sequence ID" value="ACZ12270.1"/>
    <property type="molecule type" value="Genomic_DNA"/>
</dbReference>
<dbReference type="HOGENOM" id="CLU_1425644_0_0_7"/>
<gene>
    <name evidence="2" type="ordered locus">Sdel_1248</name>
</gene>
<evidence type="ECO:0000313" key="3">
    <source>
        <dbReference type="Proteomes" id="UP000002222"/>
    </source>
</evidence>
<dbReference type="RefSeq" id="WP_012857025.1">
    <property type="nucleotide sequence ID" value="NC_013512.1"/>
</dbReference>
<dbReference type="PDB" id="3NKG">
    <property type="method" value="X-ray"/>
    <property type="resolution" value="2.00 A"/>
    <property type="chains" value="A/B=20-190"/>
</dbReference>
<name>D1B2F0_SULD5</name>
<keyword evidence="3" id="KW-1185">Reference proteome</keyword>
<dbReference type="InterPro" id="IPR041008">
    <property type="entry name" value="DUF5625"/>
</dbReference>
<feature type="domain" description="DUF5625" evidence="1">
    <location>
        <begin position="25"/>
        <end position="185"/>
    </location>
</feature>
<dbReference type="PDBsum" id="3NKG"/>
<accession>D1B2F0</accession>
<evidence type="ECO:0000259" key="1">
    <source>
        <dbReference type="Pfam" id="PF18539"/>
    </source>
</evidence>
<dbReference type="KEGG" id="sdl:Sdel_1248"/>
<sequence length="190" mass="21597">MVLLSFLNAGWFSLLFGSNPNPISIPIDLSQAGSVVEKEVKIEESWSYHLILQFAVHDRKEDGGLDGKRVWKFLGFNSYDPRDGKQVGYVDYRLAKSELGDLIDETYDCDGTVVPIKITIHQINQDNTKKLIADNLYMTKGNGSGAYTRDITTISLDKGKYIFRIENIEAFSEMIGRKVDFTIYINKRDK</sequence>
<dbReference type="OrthoDB" id="5340908at2"/>
<keyword evidence="4" id="KW-0002">3D-structure</keyword>
<dbReference type="AlphaFoldDB" id="D1B2F0"/>